<dbReference type="eggNOG" id="COG2071">
    <property type="taxonomic scope" value="Bacteria"/>
</dbReference>
<dbReference type="EMBL" id="AMSQ01000001">
    <property type="protein sequence ID" value="EKU50455.1"/>
    <property type="molecule type" value="Genomic_DNA"/>
</dbReference>
<sequence length="243" mass="27631">MKRPVIGISCNISKYLDGPLCGHKRFFLNEDYVDAVIKNNGVPILLPIHEDASILKQQVEMLDGLIITGGQDISPLIYGEDPMPLLGEVNPKRDQYDLKLLDLAIQREIPILGICRGMQIINVFFGGTMWQDISYKDGVTYKHFQQGETTDLTHKVSIAKDTKLYQLLQTETLMVNSFHHQTIHHLASPLKATATANGGIIEGFEHKDYDFLLGVQWHPEMLHQTEDVMNRLFDFVIQSDRKE</sequence>
<dbReference type="OrthoDB" id="9813383at2"/>
<keyword evidence="2" id="KW-1185">Reference proteome</keyword>
<dbReference type="Gene3D" id="3.40.50.880">
    <property type="match status" value="1"/>
</dbReference>
<name>K9B9P1_9STAP</name>
<evidence type="ECO:0000313" key="2">
    <source>
        <dbReference type="Proteomes" id="UP000009885"/>
    </source>
</evidence>
<dbReference type="Pfam" id="PF07722">
    <property type="entry name" value="Peptidase_C26"/>
    <property type="match status" value="1"/>
</dbReference>
<proteinExistence type="predicted"/>
<dbReference type="GO" id="GO:0005829">
    <property type="term" value="C:cytosol"/>
    <property type="evidence" value="ECO:0007669"/>
    <property type="project" value="TreeGrafter"/>
</dbReference>
<reference evidence="1 2" key="1">
    <citation type="journal article" date="2013" name="Genome Announc.">
        <title>Genome Sequence of Staphylococcus massiliensis Strain S46, Isolated from the Surface of Healthy Human Skin.</title>
        <authorList>
            <person name="Srivastav R."/>
            <person name="Singh A."/>
            <person name="Jangir P.K."/>
            <person name="Kumari C."/>
            <person name="Muduli S."/>
            <person name="Sharma R."/>
        </authorList>
    </citation>
    <scope>NUCLEOTIDE SEQUENCE [LARGE SCALE GENOMIC DNA]</scope>
    <source>
        <strain evidence="1 2">S46</strain>
    </source>
</reference>
<dbReference type="CDD" id="cd01745">
    <property type="entry name" value="GATase1_2"/>
    <property type="match status" value="1"/>
</dbReference>
<dbReference type="RefSeq" id="WP_009381704.1">
    <property type="nucleotide sequence ID" value="NZ_AMSQ01000001.1"/>
</dbReference>
<dbReference type="STRING" id="1229783.C273_00490"/>
<dbReference type="InterPro" id="IPR011697">
    <property type="entry name" value="Peptidase_C26"/>
</dbReference>
<accession>K9B9P1</accession>
<dbReference type="InterPro" id="IPR044668">
    <property type="entry name" value="PuuD-like"/>
</dbReference>
<dbReference type="Proteomes" id="UP000009885">
    <property type="component" value="Unassembled WGS sequence"/>
</dbReference>
<dbReference type="InterPro" id="IPR029062">
    <property type="entry name" value="Class_I_gatase-like"/>
</dbReference>
<evidence type="ECO:0000313" key="1">
    <source>
        <dbReference type="EMBL" id="EKU50455.1"/>
    </source>
</evidence>
<dbReference type="FunFam" id="3.40.50.880:FF:000030">
    <property type="entry name" value="Gamma-glutamyl-gamma-aminobutyrate hydrolase PuuD"/>
    <property type="match status" value="1"/>
</dbReference>
<dbReference type="PATRIC" id="fig|1229783.3.peg.102"/>
<protein>
    <submittedName>
        <fullName evidence="1">Uncharacterized protein</fullName>
    </submittedName>
</protein>
<dbReference type="PANTHER" id="PTHR43235">
    <property type="entry name" value="GLUTAMINE AMIDOTRANSFERASE PB2B2.05-RELATED"/>
    <property type="match status" value="1"/>
</dbReference>
<dbReference type="SUPFAM" id="SSF52317">
    <property type="entry name" value="Class I glutamine amidotransferase-like"/>
    <property type="match status" value="1"/>
</dbReference>
<dbReference type="PANTHER" id="PTHR43235:SF1">
    <property type="entry name" value="GLUTAMINE AMIDOTRANSFERASE PB2B2.05-RELATED"/>
    <property type="match status" value="1"/>
</dbReference>
<dbReference type="PROSITE" id="PS51273">
    <property type="entry name" value="GATASE_TYPE_1"/>
    <property type="match status" value="1"/>
</dbReference>
<organism evidence="1 2">
    <name type="scientific">Staphylococcus massiliensis S46</name>
    <dbReference type="NCBI Taxonomy" id="1229783"/>
    <lineage>
        <taxon>Bacteria</taxon>
        <taxon>Bacillati</taxon>
        <taxon>Bacillota</taxon>
        <taxon>Bacilli</taxon>
        <taxon>Bacillales</taxon>
        <taxon>Staphylococcaceae</taxon>
        <taxon>Staphylococcus</taxon>
    </lineage>
</organism>
<dbReference type="AlphaFoldDB" id="K9B9P1"/>
<dbReference type="GO" id="GO:0006598">
    <property type="term" value="P:polyamine catabolic process"/>
    <property type="evidence" value="ECO:0007669"/>
    <property type="project" value="TreeGrafter"/>
</dbReference>
<dbReference type="GO" id="GO:0033969">
    <property type="term" value="F:gamma-glutamyl-gamma-aminobutyrate hydrolase activity"/>
    <property type="evidence" value="ECO:0007669"/>
    <property type="project" value="TreeGrafter"/>
</dbReference>
<comment type="caution">
    <text evidence="1">The sequence shown here is derived from an EMBL/GenBank/DDBJ whole genome shotgun (WGS) entry which is preliminary data.</text>
</comment>
<gene>
    <name evidence="1" type="ORF">C273_00490</name>
</gene>